<comment type="similarity">
    <text evidence="4">Belongs to the class I-like SAM-binding methyltransferase superfamily. gTMT family.</text>
</comment>
<reference evidence="6" key="2">
    <citation type="submission" date="2020-10" db="EMBL/GenBank/DDBJ databases">
        <authorList>
            <person name="Cooper E.A."/>
            <person name="Brenton Z.W."/>
            <person name="Flinn B.S."/>
            <person name="Jenkins J."/>
            <person name="Shu S."/>
            <person name="Flowers D."/>
            <person name="Luo F."/>
            <person name="Wang Y."/>
            <person name="Xia P."/>
            <person name="Barry K."/>
            <person name="Daum C."/>
            <person name="Lipzen A."/>
            <person name="Yoshinaga Y."/>
            <person name="Schmutz J."/>
            <person name="Saski C."/>
            <person name="Vermerris W."/>
            <person name="Kresovich S."/>
        </authorList>
    </citation>
    <scope>NUCLEOTIDE SEQUENCE</scope>
</reference>
<dbReference type="InterPro" id="IPR025774">
    <property type="entry name" value="PiNMT-like"/>
</dbReference>
<dbReference type="GO" id="GO:0032259">
    <property type="term" value="P:methylation"/>
    <property type="evidence" value="ECO:0007669"/>
    <property type="project" value="UniProtKB-UniRule"/>
</dbReference>
<organism evidence="6 7">
    <name type="scientific">Sorghum bicolor</name>
    <name type="common">Sorghum</name>
    <name type="synonym">Sorghum vulgare</name>
    <dbReference type="NCBI Taxonomy" id="4558"/>
    <lineage>
        <taxon>Eukaryota</taxon>
        <taxon>Viridiplantae</taxon>
        <taxon>Streptophyta</taxon>
        <taxon>Embryophyta</taxon>
        <taxon>Tracheophyta</taxon>
        <taxon>Spermatophyta</taxon>
        <taxon>Magnoliopsida</taxon>
        <taxon>Liliopsida</taxon>
        <taxon>Poales</taxon>
        <taxon>Poaceae</taxon>
        <taxon>PACMAD clade</taxon>
        <taxon>Panicoideae</taxon>
        <taxon>Andropogonodae</taxon>
        <taxon>Andropogoneae</taxon>
        <taxon>Sorghinae</taxon>
        <taxon>Sorghum</taxon>
    </lineage>
</organism>
<feature type="region of interest" description="SAM motif III" evidence="4">
    <location>
        <begin position="113"/>
        <end position="122"/>
    </location>
</feature>
<evidence type="ECO:0000313" key="6">
    <source>
        <dbReference type="EMBL" id="KAG0519880.1"/>
    </source>
</evidence>
<comment type="caution">
    <text evidence="6">The sequence shown here is derived from an EMBL/GenBank/DDBJ whole genome shotgun (WGS) entry which is preliminary data.</text>
</comment>
<keyword evidence="2 4" id="KW-0808">Transferase</keyword>
<dbReference type="Pfam" id="PF08241">
    <property type="entry name" value="Methyltransf_11"/>
    <property type="match status" value="1"/>
</dbReference>
<dbReference type="PANTHER" id="PTHR43591">
    <property type="entry name" value="METHYLTRANSFERASE"/>
    <property type="match status" value="1"/>
</dbReference>
<dbReference type="InterPro" id="IPR013216">
    <property type="entry name" value="Methyltransf_11"/>
</dbReference>
<keyword evidence="3 4" id="KW-0949">S-adenosyl-L-methionine</keyword>
<feature type="region of interest" description="SAM motif I" evidence="4">
    <location>
        <begin position="23"/>
        <end position="32"/>
    </location>
</feature>
<dbReference type="AlphaFoldDB" id="A0A921U704"/>
<evidence type="ECO:0000256" key="3">
    <source>
        <dbReference type="ARBA" id="ARBA00022691"/>
    </source>
</evidence>
<evidence type="ECO:0000256" key="4">
    <source>
        <dbReference type="PROSITE-ProRule" id="PRU00914"/>
    </source>
</evidence>
<dbReference type="InterPro" id="IPR029063">
    <property type="entry name" value="SAM-dependent_MTases_sf"/>
</dbReference>
<name>A0A921U704_SORBI</name>
<protein>
    <recommendedName>
        <fullName evidence="5">Methyltransferase type 11 domain-containing protein</fullName>
    </recommendedName>
</protein>
<evidence type="ECO:0000256" key="1">
    <source>
        <dbReference type="ARBA" id="ARBA00022603"/>
    </source>
</evidence>
<proteinExistence type="inferred from homology"/>
<evidence type="ECO:0000256" key="2">
    <source>
        <dbReference type="ARBA" id="ARBA00022679"/>
    </source>
</evidence>
<accession>A0A921U704</accession>
<evidence type="ECO:0000259" key="5">
    <source>
        <dbReference type="Pfam" id="PF08241"/>
    </source>
</evidence>
<feature type="region of interest" description="SAM motif II" evidence="4">
    <location>
        <begin position="86"/>
        <end position="94"/>
    </location>
</feature>
<keyword evidence="1 4" id="KW-0489">Methyltransferase</keyword>
<dbReference type="PANTHER" id="PTHR43591:SF81">
    <property type="entry name" value="MAGNESIUM PROTOPORPHYRIN IX METHYLTRANSFERASE, CHLOROPLASTIC-RELATED"/>
    <property type="match status" value="1"/>
</dbReference>
<evidence type="ECO:0000313" key="7">
    <source>
        <dbReference type="Proteomes" id="UP000807115"/>
    </source>
</evidence>
<dbReference type="GO" id="GO:0008757">
    <property type="term" value="F:S-adenosylmethionine-dependent methyltransferase activity"/>
    <property type="evidence" value="ECO:0007669"/>
    <property type="project" value="InterPro"/>
</dbReference>
<dbReference type="SUPFAM" id="SSF53335">
    <property type="entry name" value="S-adenosyl-L-methionine-dependent methyltransferases"/>
    <property type="match status" value="1"/>
</dbReference>
<dbReference type="Proteomes" id="UP000807115">
    <property type="component" value="Chromosome 8"/>
</dbReference>
<feature type="domain" description="Methyltransferase type 11" evidence="5">
    <location>
        <begin position="24"/>
        <end position="122"/>
    </location>
</feature>
<gene>
    <name evidence="6" type="ORF">BDA96_08G024600</name>
</gene>
<dbReference type="CDD" id="cd02440">
    <property type="entry name" value="AdoMet_MTases"/>
    <property type="match status" value="1"/>
</dbReference>
<sequence length="243" mass="26461">MIEESLAFAAVPSPDDPKAPKNIVDVGCGLGGSSRYLAKKYGAQVKGITLSPVQAERGNALAAAEGLSNQVTAQVADALQQPFCDGQFDLVWSMECGEHVPDRRKFVSEMARVAAPGGRIIIVAWCHRNLEPSETSLKPDELSILKRICNAYYFPEWCSASEYVNIAKSLSLEDIKTADWSENIVPFWPACMKLLLSWKGLTSLLTSGWKTIKGVMVIPLLIQGYKKGVVKFAIITCRKPGAA</sequence>
<dbReference type="EMBL" id="CM027687">
    <property type="protein sequence ID" value="KAG0519880.1"/>
    <property type="molecule type" value="Genomic_DNA"/>
</dbReference>
<reference evidence="6" key="1">
    <citation type="journal article" date="2019" name="BMC Genomics">
        <title>A new reference genome for Sorghum bicolor reveals high levels of sequence similarity between sweet and grain genotypes: implications for the genetics of sugar metabolism.</title>
        <authorList>
            <person name="Cooper E.A."/>
            <person name="Brenton Z.W."/>
            <person name="Flinn B.S."/>
            <person name="Jenkins J."/>
            <person name="Shu S."/>
            <person name="Flowers D."/>
            <person name="Luo F."/>
            <person name="Wang Y."/>
            <person name="Xia P."/>
            <person name="Barry K."/>
            <person name="Daum C."/>
            <person name="Lipzen A."/>
            <person name="Yoshinaga Y."/>
            <person name="Schmutz J."/>
            <person name="Saski C."/>
            <person name="Vermerris W."/>
            <person name="Kresovich S."/>
        </authorList>
    </citation>
    <scope>NUCLEOTIDE SEQUENCE</scope>
</reference>
<dbReference type="Gene3D" id="3.40.50.150">
    <property type="entry name" value="Vaccinia Virus protein VP39"/>
    <property type="match status" value="1"/>
</dbReference>
<dbReference type="PROSITE" id="PS51581">
    <property type="entry name" value="SAM_GTMT"/>
    <property type="match status" value="1"/>
</dbReference>